<keyword evidence="2" id="KW-1185">Reference proteome</keyword>
<gene>
    <name evidence="1" type="ORF">FHS57_003687</name>
</gene>
<dbReference type="Proteomes" id="UP000541352">
    <property type="component" value="Unassembled WGS sequence"/>
</dbReference>
<accession>A0A7W5ZMQ4</accession>
<dbReference type="AlphaFoldDB" id="A0A7W5ZMQ4"/>
<dbReference type="RefSeq" id="WP_183976149.1">
    <property type="nucleotide sequence ID" value="NZ_JACIBY010000007.1"/>
</dbReference>
<sequence length="245" mass="28014">MCVLTYFPYQDNGFILTSNRDEAVSRKPAIPPKKYHIGGQQVFFPKDPKGGGTWIASSGDFTLCLLNGGFEKHVPQPPYKQSRGKVVLDFFTFLDVNNFIQQYDFEGIEPFTLVIIESTTDLTLTEVRWNGTRLFCTSLDATLPRIWSSVTLYSPDIISAREQWFDEFKQQAIVPQKVIDFHHHGGSGDPKNDLKMNRNNTLKTISITQFVLNQLEFKMTYQDLQANNYLQYCIFKDSIGNSVLS</sequence>
<evidence type="ECO:0000313" key="1">
    <source>
        <dbReference type="EMBL" id="MBB3839678.1"/>
    </source>
</evidence>
<reference evidence="1 2" key="1">
    <citation type="submission" date="2020-08" db="EMBL/GenBank/DDBJ databases">
        <title>Genomic Encyclopedia of Type Strains, Phase IV (KMG-IV): sequencing the most valuable type-strain genomes for metagenomic binning, comparative biology and taxonomic classification.</title>
        <authorList>
            <person name="Goeker M."/>
        </authorList>
    </citation>
    <scope>NUCLEOTIDE SEQUENCE [LARGE SCALE GENOMIC DNA]</scope>
    <source>
        <strain evidence="1 2">DSM 17976</strain>
    </source>
</reference>
<name>A0A7W5ZMQ4_9BACT</name>
<comment type="caution">
    <text evidence="1">The sequence shown here is derived from an EMBL/GenBank/DDBJ whole genome shotgun (WGS) entry which is preliminary data.</text>
</comment>
<evidence type="ECO:0000313" key="2">
    <source>
        <dbReference type="Proteomes" id="UP000541352"/>
    </source>
</evidence>
<proteinExistence type="predicted"/>
<dbReference type="InterPro" id="IPR008551">
    <property type="entry name" value="TANGO2"/>
</dbReference>
<protein>
    <recommendedName>
        <fullName evidence="3">NRDE family protein</fullName>
    </recommendedName>
</protein>
<evidence type="ECO:0008006" key="3">
    <source>
        <dbReference type="Google" id="ProtNLM"/>
    </source>
</evidence>
<dbReference type="EMBL" id="JACIBY010000007">
    <property type="protein sequence ID" value="MBB3839678.1"/>
    <property type="molecule type" value="Genomic_DNA"/>
</dbReference>
<organism evidence="1 2">
    <name type="scientific">Runella defluvii</name>
    <dbReference type="NCBI Taxonomy" id="370973"/>
    <lineage>
        <taxon>Bacteria</taxon>
        <taxon>Pseudomonadati</taxon>
        <taxon>Bacteroidota</taxon>
        <taxon>Cytophagia</taxon>
        <taxon>Cytophagales</taxon>
        <taxon>Spirosomataceae</taxon>
        <taxon>Runella</taxon>
    </lineage>
</organism>
<dbReference type="Pfam" id="PF05742">
    <property type="entry name" value="TANGO2"/>
    <property type="match status" value="1"/>
</dbReference>